<reference evidence="3 4" key="1">
    <citation type="journal article" date="2018" name="Front. Microbiol.">
        <title>Genome-Wide Analysis of Corynespora cassiicola Leaf Fall Disease Putative Effectors.</title>
        <authorList>
            <person name="Lopez D."/>
            <person name="Ribeiro S."/>
            <person name="Label P."/>
            <person name="Fumanal B."/>
            <person name="Venisse J.S."/>
            <person name="Kohler A."/>
            <person name="de Oliveira R.R."/>
            <person name="Labutti K."/>
            <person name="Lipzen A."/>
            <person name="Lail K."/>
            <person name="Bauer D."/>
            <person name="Ohm R.A."/>
            <person name="Barry K.W."/>
            <person name="Spatafora J."/>
            <person name="Grigoriev I.V."/>
            <person name="Martin F.M."/>
            <person name="Pujade-Renaud V."/>
        </authorList>
    </citation>
    <scope>NUCLEOTIDE SEQUENCE [LARGE SCALE GENOMIC DNA]</scope>
    <source>
        <strain evidence="3 4">Philippines</strain>
    </source>
</reference>
<gene>
    <name evidence="3" type="ORF">BS50DRAFT_637432</name>
</gene>
<feature type="chain" id="PRO_5015721577" evidence="2">
    <location>
        <begin position="21"/>
        <end position="452"/>
    </location>
</feature>
<feature type="compositionally biased region" description="Low complexity" evidence="1">
    <location>
        <begin position="396"/>
        <end position="406"/>
    </location>
</feature>
<evidence type="ECO:0000256" key="1">
    <source>
        <dbReference type="SAM" id="MobiDB-lite"/>
    </source>
</evidence>
<proteinExistence type="predicted"/>
<dbReference type="OrthoDB" id="10289114at2759"/>
<dbReference type="Proteomes" id="UP000240883">
    <property type="component" value="Unassembled WGS sequence"/>
</dbReference>
<keyword evidence="2" id="KW-0732">Signal</keyword>
<protein>
    <submittedName>
        <fullName evidence="3">Uncharacterized protein</fullName>
    </submittedName>
</protein>
<sequence length="452" mass="48508">MRASTVAAILAFTSGMTVNAAPVNVGEAISGAFEDFGKQAGDAIKKGAESTKDAVVDAVTVETPAEEVAKRAPQVDDAQCTSLGMIQSRPSRNGKRDPQELPGVDFLGQPQVVDDGTTPEQASCILRGFRFPSQINSKREAQSIIPDDAECASLGMIQTRTSKRDPQEPIDLFGQPQIIPSNLTPQESLCIRRGFRRPEQITTKRDAQGTDPLGMPLVTGEVDPNEVRRIFGDNDESRSQNAKREPQRDFDVREGGRALGICQAGIDSPCNNVQPPSEQFDLSQITPLTDEEVQAAGLPQKRDPQGGICMVGVDSPCNGPLSDADPTNDHLAETAPRGNRRVRIAERALETGDDAAEFQKREAQRGSSPRISEDNDITIQPVFMDTFTEKAKRDAQPQPQRLSRPLPSTPPSDESSGAGVCAVGFGGPCNGNEPIDNGLLQARSGVLRAFIA</sequence>
<evidence type="ECO:0000313" key="3">
    <source>
        <dbReference type="EMBL" id="PSN64145.1"/>
    </source>
</evidence>
<feature type="region of interest" description="Disordered" evidence="1">
    <location>
        <begin position="349"/>
        <end position="419"/>
    </location>
</feature>
<evidence type="ECO:0000256" key="2">
    <source>
        <dbReference type="SAM" id="SignalP"/>
    </source>
</evidence>
<dbReference type="AlphaFoldDB" id="A0A2T2NFD4"/>
<accession>A0A2T2NFD4</accession>
<organism evidence="3 4">
    <name type="scientific">Corynespora cassiicola Philippines</name>
    <dbReference type="NCBI Taxonomy" id="1448308"/>
    <lineage>
        <taxon>Eukaryota</taxon>
        <taxon>Fungi</taxon>
        <taxon>Dikarya</taxon>
        <taxon>Ascomycota</taxon>
        <taxon>Pezizomycotina</taxon>
        <taxon>Dothideomycetes</taxon>
        <taxon>Pleosporomycetidae</taxon>
        <taxon>Pleosporales</taxon>
        <taxon>Corynesporascaceae</taxon>
        <taxon>Corynespora</taxon>
    </lineage>
</organism>
<dbReference type="EMBL" id="KZ678139">
    <property type="protein sequence ID" value="PSN64145.1"/>
    <property type="molecule type" value="Genomic_DNA"/>
</dbReference>
<feature type="signal peptide" evidence="2">
    <location>
        <begin position="1"/>
        <end position="20"/>
    </location>
</feature>
<feature type="region of interest" description="Disordered" evidence="1">
    <location>
        <begin position="231"/>
        <end position="251"/>
    </location>
</feature>
<feature type="region of interest" description="Disordered" evidence="1">
    <location>
        <begin position="84"/>
        <end position="108"/>
    </location>
</feature>
<keyword evidence="4" id="KW-1185">Reference proteome</keyword>
<name>A0A2T2NFD4_CORCC</name>
<evidence type="ECO:0000313" key="4">
    <source>
        <dbReference type="Proteomes" id="UP000240883"/>
    </source>
</evidence>